<dbReference type="EMBL" id="JACGXA010000001">
    <property type="protein sequence ID" value="MBA8803704.1"/>
    <property type="molecule type" value="Genomic_DNA"/>
</dbReference>
<dbReference type="RefSeq" id="WP_125036314.1">
    <property type="nucleotide sequence ID" value="NZ_JACGXA010000001.1"/>
</dbReference>
<accession>A0A7W3J018</accession>
<protein>
    <submittedName>
        <fullName evidence="1">Uncharacterized protein</fullName>
    </submittedName>
</protein>
<proteinExistence type="predicted"/>
<evidence type="ECO:0000313" key="1">
    <source>
        <dbReference type="EMBL" id="MBA8803704.1"/>
    </source>
</evidence>
<evidence type="ECO:0000313" key="2">
    <source>
        <dbReference type="Proteomes" id="UP000580910"/>
    </source>
</evidence>
<dbReference type="Proteomes" id="UP000580910">
    <property type="component" value="Unassembled WGS sequence"/>
</dbReference>
<reference evidence="1 2" key="1">
    <citation type="submission" date="2020-07" db="EMBL/GenBank/DDBJ databases">
        <title>Sequencing the genomes of 1000 actinobacteria strains.</title>
        <authorList>
            <person name="Klenk H.-P."/>
        </authorList>
    </citation>
    <scope>NUCLEOTIDE SEQUENCE [LARGE SCALE GENOMIC DNA]</scope>
    <source>
        <strain evidence="1 2">DSM 21349</strain>
    </source>
</reference>
<name>A0A7W3J018_9ACTN</name>
<comment type="caution">
    <text evidence="1">The sequence shown here is derived from an EMBL/GenBank/DDBJ whole genome shotgun (WGS) entry which is preliminary data.</text>
</comment>
<keyword evidence="2" id="KW-1185">Reference proteome</keyword>
<dbReference type="AlphaFoldDB" id="A0A7W3J018"/>
<gene>
    <name evidence="1" type="ORF">FB382_001995</name>
</gene>
<organism evidence="1 2">
    <name type="scientific">Nocardioides ginsengisegetis</name>
    <dbReference type="NCBI Taxonomy" id="661491"/>
    <lineage>
        <taxon>Bacteria</taxon>
        <taxon>Bacillati</taxon>
        <taxon>Actinomycetota</taxon>
        <taxon>Actinomycetes</taxon>
        <taxon>Propionibacteriales</taxon>
        <taxon>Nocardioidaceae</taxon>
        <taxon>Nocardioides</taxon>
    </lineage>
</organism>
<sequence>MTSSRAKPRHLASSPFKPDVEAPIELFAVDDLVSHDSYGMGKVVGVEPGAVTVDFGRQSVRVTSPYRKMSRL</sequence>